<feature type="region of interest" description="Disordered" evidence="13">
    <location>
        <begin position="225"/>
        <end position="349"/>
    </location>
</feature>
<evidence type="ECO:0000256" key="4">
    <source>
        <dbReference type="ARBA" id="ARBA00022516"/>
    </source>
</evidence>
<feature type="compositionally biased region" description="Low complexity" evidence="13">
    <location>
        <begin position="20"/>
        <end position="29"/>
    </location>
</feature>
<evidence type="ECO:0000313" key="16">
    <source>
        <dbReference type="Proteomes" id="UP000650467"/>
    </source>
</evidence>
<accession>A0A835TFQ3</accession>
<keyword evidence="12" id="KW-0012">Acyltransferase</keyword>
<dbReference type="Proteomes" id="UP000650467">
    <property type="component" value="Unassembled WGS sequence"/>
</dbReference>
<keyword evidence="6 14" id="KW-0812">Transmembrane</keyword>
<feature type="compositionally biased region" description="Low complexity" evidence="13">
    <location>
        <begin position="225"/>
        <end position="240"/>
    </location>
</feature>
<feature type="transmembrane region" description="Helical" evidence="14">
    <location>
        <begin position="673"/>
        <end position="694"/>
    </location>
</feature>
<dbReference type="OrthoDB" id="406287at2759"/>
<evidence type="ECO:0000256" key="5">
    <source>
        <dbReference type="ARBA" id="ARBA00022679"/>
    </source>
</evidence>
<dbReference type="InterPro" id="IPR021261">
    <property type="entry name" value="GPCAT"/>
</dbReference>
<evidence type="ECO:0000256" key="14">
    <source>
        <dbReference type="SAM" id="Phobius"/>
    </source>
</evidence>
<feature type="compositionally biased region" description="Polar residues" evidence="13">
    <location>
        <begin position="265"/>
        <end position="292"/>
    </location>
</feature>
<feature type="region of interest" description="Disordered" evidence="13">
    <location>
        <begin position="1"/>
        <end position="179"/>
    </location>
</feature>
<evidence type="ECO:0000313" key="15">
    <source>
        <dbReference type="EMBL" id="KAG2436955.1"/>
    </source>
</evidence>
<dbReference type="PANTHER" id="PTHR31201">
    <property type="entry name" value="OS01G0585100 PROTEIN"/>
    <property type="match status" value="1"/>
</dbReference>
<reference evidence="15" key="1">
    <citation type="journal article" date="2020" name="bioRxiv">
        <title>Comparative genomics of Chlamydomonas.</title>
        <authorList>
            <person name="Craig R.J."/>
            <person name="Hasan A.R."/>
            <person name="Ness R.W."/>
            <person name="Keightley P.D."/>
        </authorList>
    </citation>
    <scope>NUCLEOTIDE SEQUENCE</scope>
    <source>
        <strain evidence="15">SAG 7.73</strain>
    </source>
</reference>
<evidence type="ECO:0000256" key="1">
    <source>
        <dbReference type="ARBA" id="ARBA00004141"/>
    </source>
</evidence>
<gene>
    <name evidence="15" type="ORF">HXX76_006471</name>
</gene>
<feature type="transmembrane region" description="Helical" evidence="14">
    <location>
        <begin position="644"/>
        <end position="667"/>
    </location>
</feature>
<protein>
    <recommendedName>
        <fullName evidence="3">Glycerophosphocholine acyltransferase 1</fullName>
    </recommendedName>
</protein>
<dbReference type="PANTHER" id="PTHR31201:SF1">
    <property type="entry name" value="GLYCEROPHOSPHOCHOLINE ACYLTRANSFERASE 1"/>
    <property type="match status" value="1"/>
</dbReference>
<keyword evidence="16" id="KW-1185">Reference proteome</keyword>
<dbReference type="GO" id="GO:0006656">
    <property type="term" value="P:phosphatidylcholine biosynthetic process"/>
    <property type="evidence" value="ECO:0007669"/>
    <property type="project" value="TreeGrafter"/>
</dbReference>
<evidence type="ECO:0000256" key="3">
    <source>
        <dbReference type="ARBA" id="ARBA00019082"/>
    </source>
</evidence>
<keyword evidence="5" id="KW-0808">Transferase</keyword>
<keyword evidence="4" id="KW-0444">Lipid biosynthesis</keyword>
<comment type="caution">
    <text evidence="15">The sequence shown here is derived from an EMBL/GenBank/DDBJ whole genome shotgun (WGS) entry which is preliminary data.</text>
</comment>
<keyword evidence="7 14" id="KW-1133">Transmembrane helix</keyword>
<sequence length="723" mass="76002">MLLLRPELSPHGGDGDTRGGTDASSAATAGDEKGVMQQGRVAAPEAMMAEERVGRSVTASSDSPSEKAQPAAAGQDQPQRRHVQQGAGDTTAGDNSLEAGGDDAASSRSISGGTAGPAAPPVPNSCAHNPSERSTAPQLPSPQRGAAAAAGSRSASRASPRRGPGSGGVLPSFGSGSGGLLAAVRRMDHAGSGPLSFMDVMESFGVAAAAAAADLKAAEVAEAAEAGAKDAAAAGDTGVAESGAAARCSDNGRAAAEKERAAVGGSSSCGNSEQGGRSSNGTISRGGSSTTDAGGHRGGSRGDGQLRQHAQADGMQGVDSAADGDGAGGSESGAEPGAESGGESGAESEDVVEFLDATDGGPGLVMAEAMVDMHEVFHELPEQLAALQAERREAVVTPHKRRRLVARLSGLRLFRRALGPRGLLLRDKLTFLLGVSMLWCCAFWLGRSPSTFYLLYGGVGGVLMAARWASYFSRKWHYYLYDFCYYANLLLVLQLWLLPRWAPLAKVTFSYNTGPLAWSIITFRNSLVFHDLDKVTSLFLHLVPALVSWSLRWYGDPARFGPPPEATEQQRERWHRAGGLSNVLLPMASYVVWAVAYYLKIFVFSRAKIQQRGYRTLFNYVTSQKKGTFHAIARRIPPPLQPPVYLFLHLCFCMTTFLVALGCWYSFWAHTALLAAVASASIWHGGSYYFEVFARKYHEHLMPKAAGGQALVAPPPSASTKGA</sequence>
<organism evidence="15 16">
    <name type="scientific">Chlamydomonas incerta</name>
    <dbReference type="NCBI Taxonomy" id="51695"/>
    <lineage>
        <taxon>Eukaryota</taxon>
        <taxon>Viridiplantae</taxon>
        <taxon>Chlorophyta</taxon>
        <taxon>core chlorophytes</taxon>
        <taxon>Chlorophyceae</taxon>
        <taxon>CS clade</taxon>
        <taxon>Chlamydomonadales</taxon>
        <taxon>Chlamydomonadaceae</taxon>
        <taxon>Chlamydomonas</taxon>
    </lineage>
</organism>
<evidence type="ECO:0000256" key="7">
    <source>
        <dbReference type="ARBA" id="ARBA00022989"/>
    </source>
</evidence>
<keyword evidence="10" id="KW-0594">Phospholipid biosynthesis</keyword>
<dbReference type="GO" id="GO:0016020">
    <property type="term" value="C:membrane"/>
    <property type="evidence" value="ECO:0007669"/>
    <property type="project" value="UniProtKB-SubCell"/>
</dbReference>
<evidence type="ECO:0000256" key="12">
    <source>
        <dbReference type="ARBA" id="ARBA00023315"/>
    </source>
</evidence>
<feature type="transmembrane region" description="Helical" evidence="14">
    <location>
        <begin position="478"/>
        <end position="498"/>
    </location>
</feature>
<dbReference type="EMBL" id="JAEHOC010000012">
    <property type="protein sequence ID" value="KAG2436955.1"/>
    <property type="molecule type" value="Genomic_DNA"/>
</dbReference>
<evidence type="ECO:0000256" key="9">
    <source>
        <dbReference type="ARBA" id="ARBA00023136"/>
    </source>
</evidence>
<feature type="compositionally biased region" description="Low complexity" evidence="13">
    <location>
        <begin position="68"/>
        <end position="77"/>
    </location>
</feature>
<dbReference type="GO" id="GO:0016746">
    <property type="term" value="F:acyltransferase activity"/>
    <property type="evidence" value="ECO:0007669"/>
    <property type="project" value="UniProtKB-KW"/>
</dbReference>
<feature type="compositionally biased region" description="Low complexity" evidence="13">
    <location>
        <begin position="141"/>
        <end position="174"/>
    </location>
</feature>
<feature type="transmembrane region" description="Helical" evidence="14">
    <location>
        <begin position="452"/>
        <end position="471"/>
    </location>
</feature>
<evidence type="ECO:0000256" key="8">
    <source>
        <dbReference type="ARBA" id="ARBA00023098"/>
    </source>
</evidence>
<feature type="transmembrane region" description="Helical" evidence="14">
    <location>
        <begin position="583"/>
        <end position="603"/>
    </location>
</feature>
<evidence type="ECO:0000256" key="11">
    <source>
        <dbReference type="ARBA" id="ARBA00023264"/>
    </source>
</evidence>
<evidence type="ECO:0000256" key="2">
    <source>
        <dbReference type="ARBA" id="ARBA00006675"/>
    </source>
</evidence>
<feature type="compositionally biased region" description="Polar residues" evidence="13">
    <location>
        <begin position="126"/>
        <end position="138"/>
    </location>
</feature>
<evidence type="ECO:0000256" key="13">
    <source>
        <dbReference type="SAM" id="MobiDB-lite"/>
    </source>
</evidence>
<keyword evidence="8" id="KW-0443">Lipid metabolism</keyword>
<dbReference type="AlphaFoldDB" id="A0A835TFQ3"/>
<keyword evidence="11" id="KW-1208">Phospholipid metabolism</keyword>
<comment type="subcellular location">
    <subcellularLocation>
        <location evidence="1">Membrane</location>
        <topology evidence="1">Multi-pass membrane protein</topology>
    </subcellularLocation>
</comment>
<proteinExistence type="inferred from homology"/>
<evidence type="ECO:0000256" key="10">
    <source>
        <dbReference type="ARBA" id="ARBA00023209"/>
    </source>
</evidence>
<dbReference type="Pfam" id="PF10998">
    <property type="entry name" value="DUF2838"/>
    <property type="match status" value="1"/>
</dbReference>
<name>A0A835TFQ3_CHLIN</name>
<comment type="similarity">
    <text evidence="2">Belongs to the GPC1 family.</text>
</comment>
<evidence type="ECO:0000256" key="6">
    <source>
        <dbReference type="ARBA" id="ARBA00022692"/>
    </source>
</evidence>
<keyword evidence="9 14" id="KW-0472">Membrane</keyword>